<keyword evidence="1" id="KW-0732">Signal</keyword>
<reference evidence="3 4" key="1">
    <citation type="submission" date="2019-02" db="EMBL/GenBank/DDBJ databases">
        <title>Deep-cultivation of Planctomycetes and their phenomic and genomic characterization uncovers novel biology.</title>
        <authorList>
            <person name="Wiegand S."/>
            <person name="Jogler M."/>
            <person name="Boedeker C."/>
            <person name="Pinto D."/>
            <person name="Vollmers J."/>
            <person name="Rivas-Marin E."/>
            <person name="Kohn T."/>
            <person name="Peeters S.H."/>
            <person name="Heuer A."/>
            <person name="Rast P."/>
            <person name="Oberbeckmann S."/>
            <person name="Bunk B."/>
            <person name="Jeske O."/>
            <person name="Meyerdierks A."/>
            <person name="Storesund J.E."/>
            <person name="Kallscheuer N."/>
            <person name="Luecker S."/>
            <person name="Lage O.M."/>
            <person name="Pohl T."/>
            <person name="Merkel B.J."/>
            <person name="Hornburger P."/>
            <person name="Mueller R.-W."/>
            <person name="Bruemmer F."/>
            <person name="Labrenz M."/>
            <person name="Spormann A.M."/>
            <person name="Op den Camp H."/>
            <person name="Overmann J."/>
            <person name="Amann R."/>
            <person name="Jetten M.S.M."/>
            <person name="Mascher T."/>
            <person name="Medema M.H."/>
            <person name="Devos D.P."/>
            <person name="Kaster A.-K."/>
            <person name="Ovreas L."/>
            <person name="Rohde M."/>
            <person name="Galperin M.Y."/>
            <person name="Jogler C."/>
        </authorList>
    </citation>
    <scope>NUCLEOTIDE SEQUENCE [LARGE SCALE GENOMIC DNA]</scope>
    <source>
        <strain evidence="3 4">Spb1</strain>
    </source>
</reference>
<feature type="signal peptide" evidence="1">
    <location>
        <begin position="1"/>
        <end position="31"/>
    </location>
</feature>
<evidence type="ECO:0000313" key="3">
    <source>
        <dbReference type="EMBL" id="QDV31408.1"/>
    </source>
</evidence>
<accession>A0A518GS35</accession>
<dbReference type="PANTHER" id="PTHR41349">
    <property type="match status" value="1"/>
</dbReference>
<evidence type="ECO:0000256" key="1">
    <source>
        <dbReference type="SAM" id="SignalP"/>
    </source>
</evidence>
<sequence precursor="true">MNGQWTRRVLKRSLLVAGFSWLLLSSTVTQAESPVVRVMSYNLWHGGDAGKQPLEQTARVIREARADLVGLQETRGYAASGQPRPDRAKEIAQILGWNYFDQGGGTAILSRYPIGKASPGKWGVEIEHPSGTKLYLFNAHLMYIPYQPYQLLNIPYGDYPFIKTEQEAIDFAKKARGEQVERLIADSKAAVPPDATVFVTGDFNEPSHWDWTAAAQKAGRCPIAVQWPSTSMMAETGFIDTYREAHPDPVTAPGITWTPITKITDPKDRHDRIDFVLMRQGGGKVLSSHVVGESKEAADVVIVPYPSDHRSVVSAVELTGK</sequence>
<dbReference type="InterPro" id="IPR005135">
    <property type="entry name" value="Endo/exonuclease/phosphatase"/>
</dbReference>
<dbReference type="GO" id="GO:0004519">
    <property type="term" value="F:endonuclease activity"/>
    <property type="evidence" value="ECO:0007669"/>
    <property type="project" value="UniProtKB-KW"/>
</dbReference>
<dbReference type="PANTHER" id="PTHR41349:SF1">
    <property type="entry name" value="PROTEIN CBG08683"/>
    <property type="match status" value="1"/>
</dbReference>
<keyword evidence="4" id="KW-1185">Reference proteome</keyword>
<gene>
    <name evidence="3" type="ORF">Spb1_33520</name>
</gene>
<keyword evidence="3" id="KW-0378">Hydrolase</keyword>
<dbReference type="EMBL" id="CP036299">
    <property type="protein sequence ID" value="QDV31408.1"/>
    <property type="molecule type" value="Genomic_DNA"/>
</dbReference>
<dbReference type="Proteomes" id="UP000315349">
    <property type="component" value="Chromosome"/>
</dbReference>
<name>A0A518GS35_9PLAN</name>
<evidence type="ECO:0000259" key="2">
    <source>
        <dbReference type="Pfam" id="PF03372"/>
    </source>
</evidence>
<dbReference type="GO" id="GO:0004527">
    <property type="term" value="F:exonuclease activity"/>
    <property type="evidence" value="ECO:0007669"/>
    <property type="project" value="UniProtKB-KW"/>
</dbReference>
<feature type="domain" description="Endonuclease/exonuclease/phosphatase" evidence="2">
    <location>
        <begin position="39"/>
        <end position="309"/>
    </location>
</feature>
<keyword evidence="3" id="KW-0255">Endonuclease</keyword>
<dbReference type="RefSeq" id="WP_145302259.1">
    <property type="nucleotide sequence ID" value="NZ_CP036299.1"/>
</dbReference>
<dbReference type="InterPro" id="IPR036691">
    <property type="entry name" value="Endo/exonu/phosph_ase_sf"/>
</dbReference>
<dbReference type="Gene3D" id="3.60.10.10">
    <property type="entry name" value="Endonuclease/exonuclease/phosphatase"/>
    <property type="match status" value="1"/>
</dbReference>
<feature type="chain" id="PRO_5021879138" evidence="1">
    <location>
        <begin position="32"/>
        <end position="321"/>
    </location>
</feature>
<organism evidence="3 4">
    <name type="scientific">Planctopirus ephydatiae</name>
    <dbReference type="NCBI Taxonomy" id="2528019"/>
    <lineage>
        <taxon>Bacteria</taxon>
        <taxon>Pseudomonadati</taxon>
        <taxon>Planctomycetota</taxon>
        <taxon>Planctomycetia</taxon>
        <taxon>Planctomycetales</taxon>
        <taxon>Planctomycetaceae</taxon>
        <taxon>Planctopirus</taxon>
    </lineage>
</organism>
<keyword evidence="3" id="KW-0269">Exonuclease</keyword>
<dbReference type="AlphaFoldDB" id="A0A518GS35"/>
<keyword evidence="3" id="KW-0540">Nuclease</keyword>
<dbReference type="Pfam" id="PF03372">
    <property type="entry name" value="Exo_endo_phos"/>
    <property type="match status" value="1"/>
</dbReference>
<dbReference type="OrthoDB" id="9812856at2"/>
<proteinExistence type="predicted"/>
<dbReference type="SUPFAM" id="SSF56219">
    <property type="entry name" value="DNase I-like"/>
    <property type="match status" value="1"/>
</dbReference>
<evidence type="ECO:0000313" key="4">
    <source>
        <dbReference type="Proteomes" id="UP000315349"/>
    </source>
</evidence>
<protein>
    <submittedName>
        <fullName evidence="3">Endonuclease/Exonuclease/phosphatase family protein</fullName>
    </submittedName>
</protein>
<dbReference type="KEGG" id="peh:Spb1_33520"/>